<dbReference type="PANTHER" id="PTHR12403">
    <property type="entry name" value="TRAFFICKING PROTEIN PARTICLE COMPLEX SUBUNIT 2"/>
    <property type="match status" value="1"/>
</dbReference>
<dbReference type="HOGENOM" id="CLU_085828_0_2_1"/>
<keyword evidence="5" id="KW-0931">ER-Golgi transport</keyword>
<keyword evidence="4" id="KW-0963">Cytoplasm</keyword>
<comment type="subcellular location">
    <subcellularLocation>
        <location evidence="1">Cytoplasm</location>
        <location evidence="1">Perinuclear region</location>
    </subcellularLocation>
</comment>
<evidence type="ECO:0000256" key="5">
    <source>
        <dbReference type="ARBA" id="ARBA00022892"/>
    </source>
</evidence>
<evidence type="ECO:0008006" key="9">
    <source>
        <dbReference type="Google" id="ProtNLM"/>
    </source>
</evidence>
<protein>
    <recommendedName>
        <fullName evidence="9">Trafficking protein particle complex subunit 2</fullName>
    </recommendedName>
</protein>
<dbReference type="GO" id="GO:0048471">
    <property type="term" value="C:perinuclear region of cytoplasm"/>
    <property type="evidence" value="ECO:0007669"/>
    <property type="project" value="UniProtKB-SubCell"/>
</dbReference>
<evidence type="ECO:0000313" key="6">
    <source>
        <dbReference type="EMBL" id="ENN74436.1"/>
    </source>
</evidence>
<proteinExistence type="inferred from homology"/>
<evidence type="ECO:0000313" key="8">
    <source>
        <dbReference type="Proteomes" id="UP000019118"/>
    </source>
</evidence>
<comment type="similarity">
    <text evidence="2">Belongs to the TRAPP small subunits family. Sedlin subfamily.</text>
</comment>
<dbReference type="GO" id="GO:0006888">
    <property type="term" value="P:endoplasmic reticulum to Golgi vesicle-mediated transport"/>
    <property type="evidence" value="ECO:0007669"/>
    <property type="project" value="InterPro"/>
</dbReference>
<dbReference type="OrthoDB" id="10252102at2759"/>
<dbReference type="EMBL" id="KB741064">
    <property type="protein sequence ID" value="ENN74436.1"/>
    <property type="molecule type" value="Genomic_DNA"/>
</dbReference>
<dbReference type="KEGG" id="dpa:109540754"/>
<sequence length="139" mass="16543">MIGTYYFVIVGHKDKPLFEMEFTNNKDPKKEDHRHLNQFIAHSALDLIDEHKWKTQNMYLKSVDKFNQWFVSAFVTASLIRFVIVHDNRNDDGIKNFFNEIYEAYIKHAMNPFYEENSPIRGAAFEIKVLSYGKKYLLN</sequence>
<dbReference type="SUPFAM" id="SSF64356">
    <property type="entry name" value="SNARE-like"/>
    <property type="match status" value="1"/>
</dbReference>
<reference evidence="6 8" key="1">
    <citation type="journal article" date="2013" name="Genome Biol.">
        <title>Draft genome of the mountain pine beetle, Dendroctonus ponderosae Hopkins, a major forest pest.</title>
        <authorList>
            <person name="Keeling C.I."/>
            <person name="Yuen M.M."/>
            <person name="Liao N.Y."/>
            <person name="Docking T.R."/>
            <person name="Chan S.K."/>
            <person name="Taylor G.A."/>
            <person name="Palmquist D.L."/>
            <person name="Jackman S.D."/>
            <person name="Nguyen A."/>
            <person name="Li M."/>
            <person name="Henderson H."/>
            <person name="Janes J.K."/>
            <person name="Zhao Y."/>
            <person name="Pandoh P."/>
            <person name="Moore R."/>
            <person name="Sperling F.A."/>
            <person name="Huber D.P."/>
            <person name="Birol I."/>
            <person name="Jones S.J."/>
            <person name="Bohlmann J."/>
        </authorList>
    </citation>
    <scope>NUCLEOTIDE SEQUENCE</scope>
</reference>
<dbReference type="EnsemblMetazoa" id="XM_019909206.1">
    <property type="protein sequence ID" value="XP_019764765.1"/>
    <property type="gene ID" value="LOC109540754"/>
</dbReference>
<evidence type="ECO:0000256" key="4">
    <source>
        <dbReference type="ARBA" id="ARBA00022490"/>
    </source>
</evidence>
<dbReference type="Gene3D" id="3.30.450.70">
    <property type="match status" value="1"/>
</dbReference>
<dbReference type="CDD" id="cd14825">
    <property type="entry name" value="TRAPPC2_sedlin"/>
    <property type="match status" value="1"/>
</dbReference>
<evidence type="ECO:0000256" key="1">
    <source>
        <dbReference type="ARBA" id="ARBA00004556"/>
    </source>
</evidence>
<dbReference type="InterPro" id="IPR006722">
    <property type="entry name" value="Sedlin"/>
</dbReference>
<evidence type="ECO:0000256" key="2">
    <source>
        <dbReference type="ARBA" id="ARBA00006626"/>
    </source>
</evidence>
<dbReference type="Pfam" id="PF04628">
    <property type="entry name" value="Sedlin_N"/>
    <property type="match status" value="1"/>
</dbReference>
<gene>
    <name evidence="7" type="primary">109540754</name>
    <name evidence="6" type="ORF">YQE_08971</name>
</gene>
<reference evidence="7" key="2">
    <citation type="submission" date="2024-08" db="UniProtKB">
        <authorList>
            <consortium name="EnsemblMetazoa"/>
        </authorList>
    </citation>
    <scope>IDENTIFICATION</scope>
</reference>
<name>N6U1E1_DENPD</name>
<dbReference type="InterPro" id="IPR011012">
    <property type="entry name" value="Longin-like_dom_sf"/>
</dbReference>
<feature type="non-terminal residue" evidence="6">
    <location>
        <position position="1"/>
    </location>
</feature>
<dbReference type="AlphaFoldDB" id="N6U1E1"/>
<dbReference type="Proteomes" id="UP000019118">
    <property type="component" value="Unassembled WGS sequence"/>
</dbReference>
<keyword evidence="8" id="KW-1185">Reference proteome</keyword>
<dbReference type="OMA" id="RYMNQFI"/>
<evidence type="ECO:0000313" key="7">
    <source>
        <dbReference type="EnsemblMetazoa" id="XP_019764765.1"/>
    </source>
</evidence>
<evidence type="ECO:0000256" key="3">
    <source>
        <dbReference type="ARBA" id="ARBA00022448"/>
    </source>
</evidence>
<accession>N6U1E1</accession>
<dbReference type="FunFam" id="3.30.450.70:FF:000001">
    <property type="entry name" value="Trafficking protein particle complex subunit 2"/>
    <property type="match status" value="1"/>
</dbReference>
<keyword evidence="3" id="KW-0813">Transport</keyword>
<organism evidence="6">
    <name type="scientific">Dendroctonus ponderosae</name>
    <name type="common">Mountain pine beetle</name>
    <dbReference type="NCBI Taxonomy" id="77166"/>
    <lineage>
        <taxon>Eukaryota</taxon>
        <taxon>Metazoa</taxon>
        <taxon>Ecdysozoa</taxon>
        <taxon>Arthropoda</taxon>
        <taxon>Hexapoda</taxon>
        <taxon>Insecta</taxon>
        <taxon>Pterygota</taxon>
        <taxon>Neoptera</taxon>
        <taxon>Endopterygota</taxon>
        <taxon>Coleoptera</taxon>
        <taxon>Polyphaga</taxon>
        <taxon>Cucujiformia</taxon>
        <taxon>Curculionidae</taxon>
        <taxon>Scolytinae</taxon>
        <taxon>Dendroctonus</taxon>
    </lineage>
</organism>